<accession>A0ACB8SXN5</accession>
<reference evidence="1" key="1">
    <citation type="submission" date="2021-03" db="EMBL/GenBank/DDBJ databases">
        <authorList>
            <consortium name="DOE Joint Genome Institute"/>
            <person name="Ahrendt S."/>
            <person name="Looney B.P."/>
            <person name="Miyauchi S."/>
            <person name="Morin E."/>
            <person name="Drula E."/>
            <person name="Courty P.E."/>
            <person name="Chicoki N."/>
            <person name="Fauchery L."/>
            <person name="Kohler A."/>
            <person name="Kuo A."/>
            <person name="Labutti K."/>
            <person name="Pangilinan J."/>
            <person name="Lipzen A."/>
            <person name="Riley R."/>
            <person name="Andreopoulos W."/>
            <person name="He G."/>
            <person name="Johnson J."/>
            <person name="Barry K.W."/>
            <person name="Grigoriev I.V."/>
            <person name="Nagy L."/>
            <person name="Hibbett D."/>
            <person name="Henrissat B."/>
            <person name="Matheny P.B."/>
            <person name="Labbe J."/>
            <person name="Martin F."/>
        </authorList>
    </citation>
    <scope>NUCLEOTIDE SEQUENCE</scope>
    <source>
        <strain evidence="1">HHB10654</strain>
    </source>
</reference>
<comment type="caution">
    <text evidence="1">The sequence shown here is derived from an EMBL/GenBank/DDBJ whole genome shotgun (WGS) entry which is preliminary data.</text>
</comment>
<sequence length="575" mass="64482">MWLQLPRISCSLIIASLALTGLALPVTENKVLTPDIFKPTISEGYWFIEYFSPWCHHCRMFAPTWEELVSDYEGTAVHLAQINCAVDGDFCAEKGVNGYPQMNLYRDGIFVKTFNHERTRERITDFITEVTSISPSASSSSDNATSHDLRPTPPDDPKPDLNPEGEVLVLTDETFAEVTASGDVFVKFFGPWCNRCDELAPIWTKLANEMQHKLTIAEVNCADYKSLCTAQGVAELPTLFLYPPYGMKTEFTGKWKVDTMKAWLERAVKPSVLVDLDYYEDFDSIVKNNPVVYVFLHEVGNHSLTNTVALAAAPLLGSPPVYSSSSAAFLSRYSIPSSSVPIVIAVKDHEPNFPAAMLSLTAQTDKDSLGDWLIANRLPTSMELTDGSFHEVMNSPSKPLVVLVAVPREGSRERDRLVKEITEIGRLWLHAHANATAHEQRPVVFTWMDFDRWGSWLDSMYGIKAPGQVIVADHGNLIYYGADMSGNEIKLSPDSLFSALDGAMSGKARVEHTENVFERMLRYLNALMISTENWAFEHRRLTIFMFVVGIVGAFFGIRRLFADDDPYAYREVRLD</sequence>
<keyword evidence="2" id="KW-1185">Reference proteome</keyword>
<organism evidence="1 2">
    <name type="scientific">Artomyces pyxidatus</name>
    <dbReference type="NCBI Taxonomy" id="48021"/>
    <lineage>
        <taxon>Eukaryota</taxon>
        <taxon>Fungi</taxon>
        <taxon>Dikarya</taxon>
        <taxon>Basidiomycota</taxon>
        <taxon>Agaricomycotina</taxon>
        <taxon>Agaricomycetes</taxon>
        <taxon>Russulales</taxon>
        <taxon>Auriscalpiaceae</taxon>
        <taxon>Artomyces</taxon>
    </lineage>
</organism>
<proteinExistence type="predicted"/>
<evidence type="ECO:0000313" key="2">
    <source>
        <dbReference type="Proteomes" id="UP000814140"/>
    </source>
</evidence>
<dbReference type="EMBL" id="MU277213">
    <property type="protein sequence ID" value="KAI0061344.1"/>
    <property type="molecule type" value="Genomic_DNA"/>
</dbReference>
<dbReference type="Proteomes" id="UP000814140">
    <property type="component" value="Unassembled WGS sequence"/>
</dbReference>
<name>A0ACB8SXN5_9AGAM</name>
<protein>
    <submittedName>
        <fullName evidence="1">Thioredoxin-like protein</fullName>
    </submittedName>
</protein>
<reference evidence="1" key="2">
    <citation type="journal article" date="2022" name="New Phytol.">
        <title>Evolutionary transition to the ectomycorrhizal habit in the genomes of a hyperdiverse lineage of mushroom-forming fungi.</title>
        <authorList>
            <person name="Looney B."/>
            <person name="Miyauchi S."/>
            <person name="Morin E."/>
            <person name="Drula E."/>
            <person name="Courty P.E."/>
            <person name="Kohler A."/>
            <person name="Kuo A."/>
            <person name="LaButti K."/>
            <person name="Pangilinan J."/>
            <person name="Lipzen A."/>
            <person name="Riley R."/>
            <person name="Andreopoulos W."/>
            <person name="He G."/>
            <person name="Johnson J."/>
            <person name="Nolan M."/>
            <person name="Tritt A."/>
            <person name="Barry K.W."/>
            <person name="Grigoriev I.V."/>
            <person name="Nagy L.G."/>
            <person name="Hibbett D."/>
            <person name="Henrissat B."/>
            <person name="Matheny P.B."/>
            <person name="Labbe J."/>
            <person name="Martin F.M."/>
        </authorList>
    </citation>
    <scope>NUCLEOTIDE SEQUENCE</scope>
    <source>
        <strain evidence="1">HHB10654</strain>
    </source>
</reference>
<evidence type="ECO:0000313" key="1">
    <source>
        <dbReference type="EMBL" id="KAI0061344.1"/>
    </source>
</evidence>
<gene>
    <name evidence="1" type="ORF">BV25DRAFT_1886951</name>
</gene>